<reference evidence="1 2" key="1">
    <citation type="submission" date="2021-01" db="EMBL/GenBank/DDBJ databases">
        <title>FDA dAtabase for Regulatory Grade micrObial Sequences (FDA-ARGOS): Supporting development and validation of Infectious Disease Dx tests.</title>
        <authorList>
            <person name="Sproer C."/>
            <person name="Gronow S."/>
            <person name="Severitt S."/>
            <person name="Schroder I."/>
            <person name="Tallon L."/>
            <person name="Sadzewicz L."/>
            <person name="Zhao X."/>
            <person name="Boylan J."/>
            <person name="Ott S."/>
            <person name="Bowen H."/>
            <person name="Vavikolanu K."/>
            <person name="Mehta A."/>
            <person name="Aluvathingal J."/>
            <person name="Nadendla S."/>
            <person name="Lowell S."/>
            <person name="Myers T."/>
            <person name="Yan Y."/>
            <person name="Sichtig H."/>
        </authorList>
    </citation>
    <scope>NUCLEOTIDE SEQUENCE [LARGE SCALE GENOMIC DNA]</scope>
    <source>
        <strain evidence="1 2">FDAARGOS_1126</strain>
    </source>
</reference>
<dbReference type="RefSeq" id="WP_201626228.1">
    <property type="nucleotide sequence ID" value="NZ_CP068114.1"/>
</dbReference>
<sequence>MKLKFELTNEQRKYLGLIPVEKDWKLVRFEGAKYNEVYYYFDGNIIRKEIIISENSYYEAELNEKTAENCTMILPKTSKGKIKKFNFTATQSFSPFGTYFSFSNDGVLIANYTTQKTYYYEDFKESEKVSIEDLKKWLDKWIKESTKKDLKEIEEFKNAKRKHCKFKEGDFFAFKIGRREWGFGRILLDISKLKKDETFKKNKNYGLNHLMGKPLIIKIYHKISNDLNINLKELSQCLALPSQAIMDNIFYYGEAVILGNLPLESFEYDMLISLSNSINGNDENIAYLQYGLIYKEIPLSDYKKLIKKLGIEEQTCRKEGIGFGIYLDNLRECIKQNSNNPYWKRENNYKIFDLRNPFHIELKRKIFKAFGLDADKTYEENLKMLEVK</sequence>
<proteinExistence type="predicted"/>
<dbReference type="Proteomes" id="UP000595375">
    <property type="component" value="Chromosome"/>
</dbReference>
<dbReference type="EMBL" id="CP068114">
    <property type="protein sequence ID" value="QQS86671.1"/>
    <property type="molecule type" value="Genomic_DNA"/>
</dbReference>
<organism evidence="1 2">
    <name type="scientific">Fusobacterium canifelinum</name>
    <dbReference type="NCBI Taxonomy" id="285729"/>
    <lineage>
        <taxon>Bacteria</taxon>
        <taxon>Fusobacteriati</taxon>
        <taxon>Fusobacteriota</taxon>
        <taxon>Fusobacteriia</taxon>
        <taxon>Fusobacteriales</taxon>
        <taxon>Fusobacteriaceae</taxon>
        <taxon>Fusobacterium</taxon>
    </lineage>
</organism>
<evidence type="ECO:0000313" key="2">
    <source>
        <dbReference type="Proteomes" id="UP000595375"/>
    </source>
</evidence>
<dbReference type="Pfam" id="PF15428">
    <property type="entry name" value="Imm26"/>
    <property type="match status" value="1"/>
</dbReference>
<protein>
    <submittedName>
        <fullName evidence="1">Immunity 26/phosphotriesterase HocA family protein</fullName>
    </submittedName>
</protein>
<name>A0ABX7CC71_9FUSO</name>
<accession>A0ABX7CC71</accession>
<gene>
    <name evidence="1" type="ORF">I6I83_06345</name>
</gene>
<keyword evidence="2" id="KW-1185">Reference proteome</keyword>
<dbReference type="InterPro" id="IPR029278">
    <property type="entry name" value="Imm26"/>
</dbReference>
<evidence type="ECO:0000313" key="1">
    <source>
        <dbReference type="EMBL" id="QQS86671.1"/>
    </source>
</evidence>